<dbReference type="PROSITE" id="PS00913">
    <property type="entry name" value="ADH_IRON_1"/>
    <property type="match status" value="1"/>
</dbReference>
<dbReference type="AlphaFoldDB" id="A0AAU7CHF4"/>
<dbReference type="Pfam" id="PF00465">
    <property type="entry name" value="Fe-ADH"/>
    <property type="match status" value="1"/>
</dbReference>
<dbReference type="PANTHER" id="PTHR11496:SF102">
    <property type="entry name" value="ALCOHOL DEHYDROGENASE 4"/>
    <property type="match status" value="1"/>
</dbReference>
<dbReference type="GO" id="GO:0046872">
    <property type="term" value="F:metal ion binding"/>
    <property type="evidence" value="ECO:0007669"/>
    <property type="project" value="InterPro"/>
</dbReference>
<keyword evidence="4" id="KW-0520">NAD</keyword>
<name>A0AAU7CHF4_9BACT</name>
<dbReference type="PANTHER" id="PTHR11496">
    <property type="entry name" value="ALCOHOL DEHYDROGENASE"/>
    <property type="match status" value="1"/>
</dbReference>
<dbReference type="InterPro" id="IPR001670">
    <property type="entry name" value="ADH_Fe/GldA"/>
</dbReference>
<feature type="domain" description="Alcohol dehydrogenase iron-type/glycerol dehydrogenase GldA" evidence="5">
    <location>
        <begin position="8"/>
        <end position="176"/>
    </location>
</feature>
<dbReference type="FunFam" id="3.40.50.1970:FF:000003">
    <property type="entry name" value="Alcohol dehydrogenase, iron-containing"/>
    <property type="match status" value="1"/>
</dbReference>
<accession>A0AAU7CHF4</accession>
<dbReference type="InterPro" id="IPR056798">
    <property type="entry name" value="ADH_Fe_C"/>
</dbReference>
<evidence type="ECO:0000256" key="3">
    <source>
        <dbReference type="ARBA" id="ARBA00023002"/>
    </source>
</evidence>
<evidence type="ECO:0000256" key="1">
    <source>
        <dbReference type="ARBA" id="ARBA00001962"/>
    </source>
</evidence>
<proteinExistence type="inferred from homology"/>
<protein>
    <submittedName>
        <fullName evidence="7">Iron-containing alcohol dehydrogenase</fullName>
    </submittedName>
</protein>
<evidence type="ECO:0000259" key="5">
    <source>
        <dbReference type="Pfam" id="PF00465"/>
    </source>
</evidence>
<dbReference type="InterPro" id="IPR039697">
    <property type="entry name" value="Alcohol_dehydrogenase_Fe"/>
</dbReference>
<gene>
    <name evidence="7" type="ORF">V5E97_01865</name>
</gene>
<dbReference type="InterPro" id="IPR018211">
    <property type="entry name" value="ADH_Fe_CS"/>
</dbReference>
<dbReference type="SUPFAM" id="SSF56796">
    <property type="entry name" value="Dehydroquinate synthase-like"/>
    <property type="match status" value="1"/>
</dbReference>
<evidence type="ECO:0000256" key="4">
    <source>
        <dbReference type="ARBA" id="ARBA00023027"/>
    </source>
</evidence>
<dbReference type="Pfam" id="PF25137">
    <property type="entry name" value="ADH_Fe_C"/>
    <property type="match status" value="1"/>
</dbReference>
<keyword evidence="3" id="KW-0560">Oxidoreductase</keyword>
<reference evidence="7" key="1">
    <citation type="submission" date="2024-05" db="EMBL/GenBank/DDBJ databases">
        <title>Planctomycetes of the genus Singulisphaera possess chitinolytic capabilities.</title>
        <authorList>
            <person name="Ivanova A."/>
        </authorList>
    </citation>
    <scope>NUCLEOTIDE SEQUENCE</scope>
    <source>
        <strain evidence="7">Ch08T</strain>
    </source>
</reference>
<feature type="domain" description="Fe-containing alcohol dehydrogenase-like C-terminal" evidence="6">
    <location>
        <begin position="187"/>
        <end position="378"/>
    </location>
</feature>
<dbReference type="CDD" id="cd14861">
    <property type="entry name" value="Fe-ADH-like"/>
    <property type="match status" value="1"/>
</dbReference>
<comment type="cofactor">
    <cofactor evidence="1">
        <name>Fe cation</name>
        <dbReference type="ChEBI" id="CHEBI:24875"/>
    </cofactor>
</comment>
<comment type="similarity">
    <text evidence="2">Belongs to the iron-containing alcohol dehydrogenase family.</text>
</comment>
<dbReference type="Gene3D" id="1.20.1090.10">
    <property type="entry name" value="Dehydroquinate synthase-like - alpha domain"/>
    <property type="match status" value="1"/>
</dbReference>
<dbReference type="GO" id="GO:0004022">
    <property type="term" value="F:alcohol dehydrogenase (NAD+) activity"/>
    <property type="evidence" value="ECO:0007669"/>
    <property type="project" value="TreeGrafter"/>
</dbReference>
<sequence>MSATFTFPNRILFGAGARRLLAEELARLGVRRPLVVTDPGLRTTGLVDDVLSGLDDPVIFEEVQANPTEADVLAGVDRYHAQGCDGLVGLGGGSPIDAAKAVRLMVTHPGRLADYDLTTGGLDRITPNLPPMAAIPTTAGTGTEAGRGTLIQLPQTGRKTIALSPHLLPSVALCDPELTRDLPPVLTAGTGMDAFTHCIESYLSTTFHPICDGIALEGLRYISRGLEAAARNGTDQAAREALMMGALLGGISFTKGLGVIHSLSHALGSEGRVHHGTLNAILLPHALRFNREAAVPRLSDLAARLGLGRSGEGPAHLITLTELVLIRLPLPKRLRDLPELSRDRIAEYARLAMLDHCHKTNPRPCTQADMEELLDRAW</sequence>
<dbReference type="EMBL" id="CP155447">
    <property type="protein sequence ID" value="XBH04789.1"/>
    <property type="molecule type" value="Genomic_DNA"/>
</dbReference>
<dbReference type="RefSeq" id="WP_406697584.1">
    <property type="nucleotide sequence ID" value="NZ_CP155447.1"/>
</dbReference>
<organism evidence="7">
    <name type="scientific">Singulisphaera sp. Ch08</name>
    <dbReference type="NCBI Taxonomy" id="3120278"/>
    <lineage>
        <taxon>Bacteria</taxon>
        <taxon>Pseudomonadati</taxon>
        <taxon>Planctomycetota</taxon>
        <taxon>Planctomycetia</taxon>
        <taxon>Isosphaerales</taxon>
        <taxon>Isosphaeraceae</taxon>
        <taxon>Singulisphaera</taxon>
    </lineage>
</organism>
<evidence type="ECO:0000313" key="7">
    <source>
        <dbReference type="EMBL" id="XBH04789.1"/>
    </source>
</evidence>
<evidence type="ECO:0000259" key="6">
    <source>
        <dbReference type="Pfam" id="PF25137"/>
    </source>
</evidence>
<dbReference type="Gene3D" id="3.40.50.1970">
    <property type="match status" value="1"/>
</dbReference>
<evidence type="ECO:0000256" key="2">
    <source>
        <dbReference type="ARBA" id="ARBA00007358"/>
    </source>
</evidence>